<evidence type="ECO:0000259" key="8">
    <source>
        <dbReference type="PROSITE" id="PS51665"/>
    </source>
</evidence>
<dbReference type="PANTHER" id="PTHR21490:SF2">
    <property type="entry name" value="ENKURIN DOMAIN-CONTAINING PROTEIN 1"/>
    <property type="match status" value="1"/>
</dbReference>
<feature type="coiled-coil region" evidence="6">
    <location>
        <begin position="179"/>
        <end position="206"/>
    </location>
</feature>
<keyword evidence="10" id="KW-1185">Reference proteome</keyword>
<reference evidence="9 10" key="1">
    <citation type="submission" date="2024-07" db="EMBL/GenBank/DDBJ databases">
        <title>Chromosome-level genome assembly of the water stick insect Ranatra chinensis (Heteroptera: Nepidae).</title>
        <authorList>
            <person name="Liu X."/>
        </authorList>
    </citation>
    <scope>NUCLEOTIDE SEQUENCE [LARGE SCALE GENOMIC DNA]</scope>
    <source>
        <strain evidence="9">Cailab_2021Rc</strain>
        <tissue evidence="9">Muscle</tissue>
    </source>
</reference>
<accession>A0ABD0YKJ5</accession>
<feature type="region of interest" description="Disordered" evidence="7">
    <location>
        <begin position="28"/>
        <end position="73"/>
    </location>
</feature>
<organism evidence="9 10">
    <name type="scientific">Ranatra chinensis</name>
    <dbReference type="NCBI Taxonomy" id="642074"/>
    <lineage>
        <taxon>Eukaryota</taxon>
        <taxon>Metazoa</taxon>
        <taxon>Ecdysozoa</taxon>
        <taxon>Arthropoda</taxon>
        <taxon>Hexapoda</taxon>
        <taxon>Insecta</taxon>
        <taxon>Pterygota</taxon>
        <taxon>Neoptera</taxon>
        <taxon>Paraneoptera</taxon>
        <taxon>Hemiptera</taxon>
        <taxon>Heteroptera</taxon>
        <taxon>Panheteroptera</taxon>
        <taxon>Nepomorpha</taxon>
        <taxon>Nepidae</taxon>
        <taxon>Ranatrinae</taxon>
        <taxon>Ranatra</taxon>
    </lineage>
</organism>
<keyword evidence="6" id="KW-0175">Coiled coil</keyword>
<dbReference type="GO" id="GO:0005929">
    <property type="term" value="C:cilium"/>
    <property type="evidence" value="ECO:0007669"/>
    <property type="project" value="UniProtKB-SubCell"/>
</dbReference>
<gene>
    <name evidence="9" type="ORF">AAG570_006050</name>
</gene>
<evidence type="ECO:0000256" key="4">
    <source>
        <dbReference type="ARBA" id="ARBA00023212"/>
    </source>
</evidence>
<evidence type="ECO:0000256" key="2">
    <source>
        <dbReference type="ARBA" id="ARBA00004245"/>
    </source>
</evidence>
<comment type="subcellular location">
    <subcellularLocation>
        <location evidence="1">Cell projection</location>
        <location evidence="1">Cilium</location>
    </subcellularLocation>
    <subcellularLocation>
        <location evidence="2">Cytoplasm</location>
        <location evidence="2">Cytoskeleton</location>
    </subcellularLocation>
</comment>
<sequence>MAYKRRNIAITADSEGVVRYPTNYCRGGGGENFAVVQPNQSEESAREKGQRHGQHGEGEVVPPLPADNVENQQQKGQPIDYVKMNAKIHYAEKSPVKEKRDPTRPPPNYQKGVVPKYLQEIKKTNHNKSEDPKRGAGESLPAGHILLSDSDRLDHLRLIRQSYAELVQQLNNLPVRSDSLRARTRRAEIEKELDRLERGIKLFSRDKLYVKVDA</sequence>
<dbReference type="Proteomes" id="UP001558652">
    <property type="component" value="Unassembled WGS sequence"/>
</dbReference>
<dbReference type="Pfam" id="PF13864">
    <property type="entry name" value="Enkurin"/>
    <property type="match status" value="1"/>
</dbReference>
<evidence type="ECO:0000256" key="3">
    <source>
        <dbReference type="ARBA" id="ARBA00022490"/>
    </source>
</evidence>
<feature type="domain" description="Enkurin" evidence="8">
    <location>
        <begin position="119"/>
        <end position="211"/>
    </location>
</feature>
<dbReference type="EMBL" id="JBFDAA010000019">
    <property type="protein sequence ID" value="KAL1115760.1"/>
    <property type="molecule type" value="Genomic_DNA"/>
</dbReference>
<dbReference type="InterPro" id="IPR027012">
    <property type="entry name" value="Enkurin_dom"/>
</dbReference>
<dbReference type="GO" id="GO:0005856">
    <property type="term" value="C:cytoskeleton"/>
    <property type="evidence" value="ECO:0007669"/>
    <property type="project" value="UniProtKB-SubCell"/>
</dbReference>
<keyword evidence="3" id="KW-0963">Cytoplasm</keyword>
<dbReference type="InterPro" id="IPR052102">
    <property type="entry name" value="Enkurin_domain-protein"/>
</dbReference>
<evidence type="ECO:0000313" key="10">
    <source>
        <dbReference type="Proteomes" id="UP001558652"/>
    </source>
</evidence>
<dbReference type="PROSITE" id="PS51665">
    <property type="entry name" value="ENKURIN"/>
    <property type="match status" value="1"/>
</dbReference>
<dbReference type="AlphaFoldDB" id="A0ABD0YKJ5"/>
<evidence type="ECO:0000256" key="6">
    <source>
        <dbReference type="SAM" id="Coils"/>
    </source>
</evidence>
<evidence type="ECO:0000313" key="9">
    <source>
        <dbReference type="EMBL" id="KAL1115760.1"/>
    </source>
</evidence>
<feature type="compositionally biased region" description="Basic and acidic residues" evidence="7">
    <location>
        <begin position="91"/>
        <end position="103"/>
    </location>
</feature>
<evidence type="ECO:0000256" key="7">
    <source>
        <dbReference type="SAM" id="MobiDB-lite"/>
    </source>
</evidence>
<name>A0ABD0YKJ5_9HEMI</name>
<evidence type="ECO:0000256" key="1">
    <source>
        <dbReference type="ARBA" id="ARBA00004138"/>
    </source>
</evidence>
<comment type="caution">
    <text evidence="9">The sequence shown here is derived from an EMBL/GenBank/DDBJ whole genome shotgun (WGS) entry which is preliminary data.</text>
</comment>
<dbReference type="PANTHER" id="PTHR21490">
    <property type="entry name" value="ENKURIN-RELATED"/>
    <property type="match status" value="1"/>
</dbReference>
<evidence type="ECO:0000256" key="5">
    <source>
        <dbReference type="ARBA" id="ARBA00023273"/>
    </source>
</evidence>
<keyword evidence="4" id="KW-0206">Cytoskeleton</keyword>
<protein>
    <recommendedName>
        <fullName evidence="8">Enkurin domain-containing protein</fullName>
    </recommendedName>
</protein>
<feature type="compositionally biased region" description="Basic and acidic residues" evidence="7">
    <location>
        <begin position="43"/>
        <end position="58"/>
    </location>
</feature>
<proteinExistence type="predicted"/>
<keyword evidence="5" id="KW-0966">Cell projection</keyword>
<feature type="region of interest" description="Disordered" evidence="7">
    <location>
        <begin position="91"/>
        <end position="111"/>
    </location>
</feature>